<protein>
    <submittedName>
        <fullName evidence="3">Putative homing endonuclease</fullName>
    </submittedName>
</protein>
<feature type="domain" description="DOD-type homing endonuclease" evidence="2">
    <location>
        <begin position="431"/>
        <end position="564"/>
    </location>
</feature>
<accession>A0A6M3KTI9</accession>
<dbReference type="InterPro" id="IPR004860">
    <property type="entry name" value="LAGLIDADG_dom"/>
</dbReference>
<dbReference type="InterPro" id="IPR004042">
    <property type="entry name" value="Intein_endonuc_central"/>
</dbReference>
<dbReference type="Pfam" id="PF17289">
    <property type="entry name" value="Terminase_6C"/>
    <property type="match status" value="1"/>
</dbReference>
<dbReference type="InterPro" id="IPR006517">
    <property type="entry name" value="Phage_terminase_lsu-like_C"/>
</dbReference>
<dbReference type="Pfam" id="PF14528">
    <property type="entry name" value="LAGLIDADG_3"/>
    <property type="match status" value="1"/>
</dbReference>
<evidence type="ECO:0000259" key="2">
    <source>
        <dbReference type="PROSITE" id="PS50819"/>
    </source>
</evidence>
<dbReference type="InterPro" id="IPR027434">
    <property type="entry name" value="Homing_endonucl"/>
</dbReference>
<dbReference type="AlphaFoldDB" id="A0A6M3KTI9"/>
<evidence type="ECO:0000256" key="1">
    <source>
        <dbReference type="ARBA" id="ARBA00022612"/>
    </source>
</evidence>
<dbReference type="Gene3D" id="3.40.50.300">
    <property type="entry name" value="P-loop containing nucleotide triphosphate hydrolases"/>
    <property type="match status" value="1"/>
</dbReference>
<keyword evidence="3" id="KW-0255">Endonuclease</keyword>
<dbReference type="SUPFAM" id="SSF55608">
    <property type="entry name" value="Homing endonucleases"/>
    <property type="match status" value="2"/>
</dbReference>
<dbReference type="PROSITE" id="PS50819">
    <property type="entry name" value="INTEIN_ENDONUCLEASE"/>
    <property type="match status" value="1"/>
</dbReference>
<proteinExistence type="predicted"/>
<dbReference type="InterPro" id="IPR027417">
    <property type="entry name" value="P-loop_NTPase"/>
</dbReference>
<gene>
    <name evidence="3" type="ORF">MM415B02230_0003</name>
</gene>
<organism evidence="3">
    <name type="scientific">viral metagenome</name>
    <dbReference type="NCBI Taxonomy" id="1070528"/>
    <lineage>
        <taxon>unclassified sequences</taxon>
        <taxon>metagenomes</taxon>
        <taxon>organismal metagenomes</taxon>
    </lineage>
</organism>
<reference evidence="3" key="1">
    <citation type="submission" date="2020-03" db="EMBL/GenBank/DDBJ databases">
        <title>The deep terrestrial virosphere.</title>
        <authorList>
            <person name="Holmfeldt K."/>
            <person name="Nilsson E."/>
            <person name="Simone D."/>
            <person name="Lopez-Fernandez M."/>
            <person name="Wu X."/>
            <person name="de Brujin I."/>
            <person name="Lundin D."/>
            <person name="Andersson A."/>
            <person name="Bertilsson S."/>
            <person name="Dopson M."/>
        </authorList>
    </citation>
    <scope>NUCLEOTIDE SEQUENCE</scope>
    <source>
        <strain evidence="3">MM415B02230</strain>
    </source>
</reference>
<dbReference type="NCBIfam" id="TIGR01630">
    <property type="entry name" value="psiM2_ORF9"/>
    <property type="match status" value="1"/>
</dbReference>
<dbReference type="Gene3D" id="3.30.420.240">
    <property type="match status" value="1"/>
</dbReference>
<dbReference type="Gene3D" id="3.10.28.10">
    <property type="entry name" value="Homing endonucleases"/>
    <property type="match status" value="1"/>
</dbReference>
<dbReference type="EMBL" id="MT142569">
    <property type="protein sequence ID" value="QJA85349.1"/>
    <property type="molecule type" value="Genomic_DNA"/>
</dbReference>
<evidence type="ECO:0000313" key="3">
    <source>
        <dbReference type="EMBL" id="QJA85349.1"/>
    </source>
</evidence>
<sequence>MKKKAEIGGMKKFNSVEEVQEERKEIAEKFSGDLPDYLSDYFDSEELKLVRSEYFRERWHEKSSYTWKEKDKFIEDYNEEFWKNNEVELIKKRKKVGSHLEPVYEEPLKAEERVKQEENLSPAEVSALKQICERDLYVFAVRYFPHYLKYPSSKLHKFLYGLLSRELGDSRKKRRTGFKWAIAAPRGNSKSSVISCILVVWCVVYKKKRFPIMLSDTSGQSSDFLEDVKRELEFNALLNRDFPDACGKGPIWRIGEIITRNSIKVMALGTGNKIRGRKFGIHRPDLLICHEKGTKVFYSNKWINIEDHPSAFEKMDDGFEIKMWGLPISEVVTKDHKYWCKQFDHKYTRIGNKKTRRFVEKYNGWVNAEDLNGNSYIGYPIDYTILEPQPIDYYSPTIENRDKDTGRIINSISNFVKIIPKEFYDEEFWWLVGLWWGDGYSSGKHALNISVANSQPRILSKVKHILKKYNKGYSITDNNRGACCQVVFCWSVFSRWLKSWRIGNSRKQPPFWVEQIDTKYQKELIKGYIDADGFIDYKNNQVRLTSIHLEGLLSVRRMLLRLGIVSSIRLDSEPKEDIIEDRLINCQRKYDLRFRDNAFNLGYNINNQERYKHKRFFIEDGYLWSKIKKKKNVYNKIFVPIKTEDSTYKTYFGLSHNCDDLESSDMVRSESDRTFIRHQWFDKDVLHAGEPGGITDFFIVGTVLGKDSLLNALLDSSEYPEWKSRRFAAVEKFSTSPLWDEWAQIYSDRFNINSEEDALKFFEEHKEEMLEGVEILWPEGDPYYDLMVLKYFRRSSFETEKQNSPFDPTKVLVTFNQLHFKDFTKDKEVLDILKNKTRRVYYGAIDPSLGKKSDSGDYYCIVTLVRDIKTGVILVVDIELKRKKVDEQIKRILDLHSLNHYKLFAVETNAFQYVIAENLRKISMAEGLYIPIEEVTQYQDKKMRFEGVIPFILDGTIIFDNHKYKSNQQYNMGIEQITTFTGINDEHDDCPDSLEMAFNVAKKKRFKMITKGTGR</sequence>
<keyword evidence="3" id="KW-0378">Hydrolase</keyword>
<dbReference type="GO" id="GO:0004519">
    <property type="term" value="F:endonuclease activity"/>
    <property type="evidence" value="ECO:0007669"/>
    <property type="project" value="UniProtKB-KW"/>
</dbReference>
<dbReference type="InterPro" id="IPR035421">
    <property type="entry name" value="Terminase_6C"/>
</dbReference>
<keyword evidence="1" id="KW-1188">Viral release from host cell</keyword>
<keyword evidence="3" id="KW-0540">Nuclease</keyword>
<name>A0A6M3KTI9_9ZZZZ</name>